<dbReference type="FunFam" id="3.30.160.60:FF:000446">
    <property type="entry name" value="Zinc finger protein"/>
    <property type="match status" value="1"/>
</dbReference>
<keyword evidence="7" id="KW-0804">Transcription</keyword>
<feature type="domain" description="C2H2-type" evidence="10">
    <location>
        <begin position="181"/>
        <end position="209"/>
    </location>
</feature>
<evidence type="ECO:0000256" key="6">
    <source>
        <dbReference type="ARBA" id="ARBA00023015"/>
    </source>
</evidence>
<dbReference type="PROSITE" id="PS50157">
    <property type="entry name" value="ZINC_FINGER_C2H2_2"/>
    <property type="match status" value="3"/>
</dbReference>
<keyword evidence="4 9" id="KW-0863">Zinc-finger</keyword>
<name>A0AAE9IPP8_CAEBR</name>
<keyword evidence="8" id="KW-0539">Nucleus</keyword>
<dbReference type="SMART" id="SM00355">
    <property type="entry name" value="ZnF_C2H2"/>
    <property type="match status" value="3"/>
</dbReference>
<evidence type="ECO:0000313" key="11">
    <source>
        <dbReference type="EMBL" id="ULU01156.1"/>
    </source>
</evidence>
<dbReference type="InterPro" id="IPR013087">
    <property type="entry name" value="Znf_C2H2_type"/>
</dbReference>
<organism evidence="11 12">
    <name type="scientific">Caenorhabditis briggsae</name>
    <dbReference type="NCBI Taxonomy" id="6238"/>
    <lineage>
        <taxon>Eukaryota</taxon>
        <taxon>Metazoa</taxon>
        <taxon>Ecdysozoa</taxon>
        <taxon>Nematoda</taxon>
        <taxon>Chromadorea</taxon>
        <taxon>Rhabditida</taxon>
        <taxon>Rhabditina</taxon>
        <taxon>Rhabditomorpha</taxon>
        <taxon>Rhabditoidea</taxon>
        <taxon>Rhabditidae</taxon>
        <taxon>Peloderinae</taxon>
        <taxon>Caenorhabditis</taxon>
    </lineage>
</organism>
<keyword evidence="6" id="KW-0805">Transcription regulation</keyword>
<keyword evidence="3" id="KW-0677">Repeat</keyword>
<dbReference type="PANTHER" id="PTHR14196:SF0">
    <property type="entry name" value="PROTEIN BOWEL"/>
    <property type="match status" value="1"/>
</dbReference>
<dbReference type="InterPro" id="IPR036236">
    <property type="entry name" value="Znf_C2H2_sf"/>
</dbReference>
<dbReference type="InterPro" id="IPR050717">
    <property type="entry name" value="C2H2-ZF_Transcription_Reg"/>
</dbReference>
<dbReference type="EMBL" id="CP090893">
    <property type="protein sequence ID" value="ULU01156.1"/>
    <property type="molecule type" value="Genomic_DNA"/>
</dbReference>
<comment type="subcellular location">
    <subcellularLocation>
        <location evidence="1">Nucleus</location>
    </subcellularLocation>
</comment>
<dbReference type="Gene3D" id="3.30.160.60">
    <property type="entry name" value="Classic Zinc Finger"/>
    <property type="match status" value="3"/>
</dbReference>
<feature type="domain" description="C2H2-type" evidence="10">
    <location>
        <begin position="153"/>
        <end position="180"/>
    </location>
</feature>
<dbReference type="GO" id="GO:0008270">
    <property type="term" value="F:zinc ion binding"/>
    <property type="evidence" value="ECO:0007669"/>
    <property type="project" value="UniProtKB-KW"/>
</dbReference>
<dbReference type="KEGG" id="cbr:CBG_16590"/>
<dbReference type="Pfam" id="PF00096">
    <property type="entry name" value="zf-C2H2"/>
    <property type="match status" value="3"/>
</dbReference>
<evidence type="ECO:0000259" key="10">
    <source>
        <dbReference type="PROSITE" id="PS50157"/>
    </source>
</evidence>
<protein>
    <recommendedName>
        <fullName evidence="10">C2H2-type domain-containing protein</fullName>
    </recommendedName>
</protein>
<sequence>MPFPGSNSPGAPVVPSTEEVFRMLMLEQQKMVFQNFLRQQTPAPEENYQSADLVAWLNSLNLSPSSTPSPTPSVSSPSVPLPLTVENMLQFQIQAQLFKQFDTPWFLKPPHRPDHIPRTRPKKEFICKYCNRKFTKSYNLLIHERTHTDERPYPCDICQKAFRRQDHLRDHRYIHFKVKPHTCEICGKGFCQLRTLNVHRDSNHKPTQVMIAGIPFEALRPIKKVEEEEPFIDVTTV</sequence>
<dbReference type="FunFam" id="3.30.160.60:FF:002571">
    <property type="entry name" value="Protein odd-skipped-related 2"/>
    <property type="match status" value="1"/>
</dbReference>
<evidence type="ECO:0000256" key="3">
    <source>
        <dbReference type="ARBA" id="ARBA00022737"/>
    </source>
</evidence>
<accession>A0AAE9IPP8</accession>
<feature type="domain" description="C2H2-type" evidence="10">
    <location>
        <begin position="125"/>
        <end position="152"/>
    </location>
</feature>
<evidence type="ECO:0000256" key="1">
    <source>
        <dbReference type="ARBA" id="ARBA00004123"/>
    </source>
</evidence>
<evidence type="ECO:0000256" key="5">
    <source>
        <dbReference type="ARBA" id="ARBA00022833"/>
    </source>
</evidence>
<evidence type="ECO:0000256" key="9">
    <source>
        <dbReference type="PROSITE-ProRule" id="PRU00042"/>
    </source>
</evidence>
<dbReference type="OMA" id="ACCIVAL"/>
<dbReference type="SUPFAM" id="SSF57667">
    <property type="entry name" value="beta-beta-alpha zinc fingers"/>
    <property type="match status" value="2"/>
</dbReference>
<evidence type="ECO:0000256" key="8">
    <source>
        <dbReference type="ARBA" id="ARBA00023242"/>
    </source>
</evidence>
<dbReference type="Proteomes" id="UP000827892">
    <property type="component" value="Chromosome III"/>
</dbReference>
<reference evidence="11 12" key="1">
    <citation type="submission" date="2022-05" db="EMBL/GenBank/DDBJ databases">
        <title>Chromosome-level reference genomes for two strains of Caenorhabditis briggsae: an improved platform for comparative genomics.</title>
        <authorList>
            <person name="Stevens L."/>
            <person name="Andersen E.C."/>
        </authorList>
    </citation>
    <scope>NUCLEOTIDE SEQUENCE [LARGE SCALE GENOMIC DNA]</scope>
    <source>
        <strain evidence="11">QX1410_ONT</strain>
        <tissue evidence="11">Whole-organism</tissue>
    </source>
</reference>
<dbReference type="GO" id="GO:0000122">
    <property type="term" value="P:negative regulation of transcription by RNA polymerase II"/>
    <property type="evidence" value="ECO:0007669"/>
    <property type="project" value="UniProtKB-ARBA"/>
</dbReference>
<proteinExistence type="predicted"/>
<dbReference type="FunFam" id="3.30.160.60:FF:000311">
    <property type="entry name" value="protein odd-skipped-related 2 isoform X1"/>
    <property type="match status" value="1"/>
</dbReference>
<dbReference type="AlphaFoldDB" id="A0AAE9IPP8"/>
<evidence type="ECO:0000256" key="2">
    <source>
        <dbReference type="ARBA" id="ARBA00022723"/>
    </source>
</evidence>
<dbReference type="PANTHER" id="PTHR14196">
    <property type="entry name" value="ODD-SKIPPED - RELATED"/>
    <property type="match status" value="1"/>
</dbReference>
<gene>
    <name evidence="11" type="ORF">L3Y34_001492</name>
</gene>
<keyword evidence="2" id="KW-0479">Metal-binding</keyword>
<evidence type="ECO:0000256" key="7">
    <source>
        <dbReference type="ARBA" id="ARBA00023163"/>
    </source>
</evidence>
<dbReference type="PROSITE" id="PS00028">
    <property type="entry name" value="ZINC_FINGER_C2H2_1"/>
    <property type="match status" value="3"/>
</dbReference>
<dbReference type="GO" id="GO:0005634">
    <property type="term" value="C:nucleus"/>
    <property type="evidence" value="ECO:0007669"/>
    <property type="project" value="UniProtKB-SubCell"/>
</dbReference>
<evidence type="ECO:0000313" key="12">
    <source>
        <dbReference type="Proteomes" id="UP000827892"/>
    </source>
</evidence>
<evidence type="ECO:0000256" key="4">
    <source>
        <dbReference type="ARBA" id="ARBA00022771"/>
    </source>
</evidence>
<keyword evidence="5" id="KW-0862">Zinc</keyword>